<dbReference type="EMBL" id="CP042430">
    <property type="protein sequence ID" value="QEC49843.1"/>
    <property type="molecule type" value="Genomic_DNA"/>
</dbReference>
<reference evidence="3 4" key="1">
    <citation type="journal article" date="2018" name="J. Microbiol.">
        <title>Baekduia soli gen. nov., sp. nov., a novel bacterium isolated from the soil of Baekdu Mountain and proposal of a novel family name, Baekduiaceae fam. nov.</title>
        <authorList>
            <person name="An D.S."/>
            <person name="Siddiqi M.Z."/>
            <person name="Kim K.H."/>
            <person name="Yu H.S."/>
            <person name="Im W.T."/>
        </authorList>
    </citation>
    <scope>NUCLEOTIDE SEQUENCE [LARGE SCALE GENOMIC DNA]</scope>
    <source>
        <strain evidence="3 4">BR7-21</strain>
    </source>
</reference>
<dbReference type="PANTHER" id="PTHR34203:SF13">
    <property type="entry name" value="EXPRESSED PROTEIN"/>
    <property type="match status" value="1"/>
</dbReference>
<keyword evidence="4" id="KW-1185">Reference proteome</keyword>
<accession>A0A5B8U9J3</accession>
<feature type="region of interest" description="Disordered" evidence="1">
    <location>
        <begin position="307"/>
        <end position="326"/>
    </location>
</feature>
<dbReference type="PANTHER" id="PTHR34203">
    <property type="entry name" value="METHYLTRANSFERASE, FKBM FAMILY PROTEIN"/>
    <property type="match status" value="1"/>
</dbReference>
<dbReference type="SUPFAM" id="SSF53335">
    <property type="entry name" value="S-adenosyl-L-methionine-dependent methyltransferases"/>
    <property type="match status" value="1"/>
</dbReference>
<dbReference type="InterPro" id="IPR029063">
    <property type="entry name" value="SAM-dependent_MTases_sf"/>
</dbReference>
<dbReference type="Gene3D" id="3.40.50.150">
    <property type="entry name" value="Vaccinia Virus protein VP39"/>
    <property type="match status" value="1"/>
</dbReference>
<organism evidence="3 4">
    <name type="scientific">Baekduia soli</name>
    <dbReference type="NCBI Taxonomy" id="496014"/>
    <lineage>
        <taxon>Bacteria</taxon>
        <taxon>Bacillati</taxon>
        <taxon>Actinomycetota</taxon>
        <taxon>Thermoleophilia</taxon>
        <taxon>Solirubrobacterales</taxon>
        <taxon>Baekduiaceae</taxon>
        <taxon>Baekduia</taxon>
    </lineage>
</organism>
<evidence type="ECO:0000313" key="4">
    <source>
        <dbReference type="Proteomes" id="UP000321805"/>
    </source>
</evidence>
<dbReference type="GO" id="GO:0008168">
    <property type="term" value="F:methyltransferase activity"/>
    <property type="evidence" value="ECO:0007669"/>
    <property type="project" value="UniProtKB-KW"/>
</dbReference>
<dbReference type="OrthoDB" id="424472at2"/>
<dbReference type="KEGG" id="bsol:FSW04_21250"/>
<gene>
    <name evidence="3" type="ORF">FSW04_21250</name>
</gene>
<keyword evidence="3" id="KW-0489">Methyltransferase</keyword>
<evidence type="ECO:0000313" key="3">
    <source>
        <dbReference type="EMBL" id="QEC49843.1"/>
    </source>
</evidence>
<proteinExistence type="predicted"/>
<feature type="domain" description="Methyltransferase FkbM" evidence="2">
    <location>
        <begin position="139"/>
        <end position="278"/>
    </location>
</feature>
<name>A0A5B8U9J3_9ACTN</name>
<evidence type="ECO:0000256" key="1">
    <source>
        <dbReference type="SAM" id="MobiDB-lite"/>
    </source>
</evidence>
<dbReference type="Pfam" id="PF05050">
    <property type="entry name" value="Methyltransf_21"/>
    <property type="match status" value="1"/>
</dbReference>
<sequence>MGVSVNGSWTSGSVHGTMTFLSSCDAPRVGLISRRSIPGRCAFNVSAVPKDLSEAARVGVRLALDIGSRNPLRRAALLVAPLLVGSGLRRGPLRVRLRLAGGERDFVVPDLAGFLVLWEVFSEGAYADGLPAGARTIVDLGANSGASVLFLAGRYPGARIVAVEAGPAVFGVLEANVGGLPGVRCVHGAVTSTGEPVTFHDAGESWGGWTHAPGSADDPAPAGPAQVVAPVDLDALIAEAGPVDLLKIDVEGAEFDVLPACAGLDAVGTIVGEIHAAAGDPRTVALLEVVGRGRRVTITSPPGRYTTFVAGPSAGDDGGQRPRVGE</sequence>
<dbReference type="GO" id="GO:0032259">
    <property type="term" value="P:methylation"/>
    <property type="evidence" value="ECO:0007669"/>
    <property type="project" value="UniProtKB-KW"/>
</dbReference>
<dbReference type="NCBIfam" id="TIGR01444">
    <property type="entry name" value="fkbM_fam"/>
    <property type="match status" value="1"/>
</dbReference>
<protein>
    <submittedName>
        <fullName evidence="3">FkbM family methyltransferase</fullName>
    </submittedName>
</protein>
<dbReference type="Proteomes" id="UP000321805">
    <property type="component" value="Chromosome"/>
</dbReference>
<keyword evidence="3" id="KW-0808">Transferase</keyword>
<dbReference type="AlphaFoldDB" id="A0A5B8U9J3"/>
<dbReference type="InterPro" id="IPR006342">
    <property type="entry name" value="FkbM_mtfrase"/>
</dbReference>
<evidence type="ECO:0000259" key="2">
    <source>
        <dbReference type="Pfam" id="PF05050"/>
    </source>
</evidence>
<dbReference type="InterPro" id="IPR052514">
    <property type="entry name" value="SAM-dependent_MTase"/>
</dbReference>